<dbReference type="Gene3D" id="3.30.450.270">
    <property type="match status" value="1"/>
</dbReference>
<gene>
    <name evidence="8" type="ORF">GCM10022215_42260</name>
</gene>
<dbReference type="Gene3D" id="3.30.450.20">
    <property type="entry name" value="PAS domain"/>
    <property type="match status" value="1"/>
</dbReference>
<dbReference type="SUPFAM" id="SSF55785">
    <property type="entry name" value="PYP-like sensor domain (PAS domain)"/>
    <property type="match status" value="1"/>
</dbReference>
<evidence type="ECO:0000256" key="1">
    <source>
        <dbReference type="ARBA" id="ARBA00022543"/>
    </source>
</evidence>
<sequence length="753" mass="81208">MSIGASAHHPAYPPVDLTSCEREPIHVPGAIQPHGVLLAIEEPSLHLVMASANIGELLGVPAEIALTLTLPDLLGASMATRVVDQVDAVRGEVLTLPMPHVDADPHGEGTLRGRWVELALHRSGKRVIVEIEERHEEGGTLGYATARSAMGHLIGTRTVRSLADHLAAEIRSATGFDRVMVYRFDPEWNGEVIAEAKRGDLNPFLGLHYPASDIPAQARRLYTINWIRLIADVAYRPVPVVPMLDPDSGDPLDLSFSTLRSVSPMHLEYLANMGVTASMSVSLIVEGRLWGLVSCHHYSGPHRPSHEVRATAEFLAQVASRMLGERERAEQRDAVLRDRDHLARLTTALAAADDRFLETFADHPAALAMVGAGGLVVGHDHTSVSVGEVPPADVVARILDLLRREDGAASSHDHLATLDPDLAAHAGTAAGALVVGTAPGPWLAWFRPELPRIVEWGGDPANAKLYAGEGEDVRVSPRRSFDRWREVVRGRSRPWTASHHEIARAAHLHTVGRLRLLSHEQITVVERLQRTLASQVVQQMAGIEVASQYVPATAHRLGGDWWDVLELDDGRLACVVGDVAGHGIEAVAAMNEIRTSLRAYLFSGSRPAGILDQLDRLMAGLMVDQVASVLLVVLDPDTGELEIINAGHPAPLLYGDGPARILHGISRPLLGIGDGESQVLRAVLPPGGTLVAYTDGLHERRDRDLATTMEELRRAGEPGPTEAGIGAFAQQLLDVVPGAHDDDTTVLVVRRPA</sequence>
<keyword evidence="2" id="KW-0716">Sensory transduction</keyword>
<dbReference type="PANTHER" id="PTHR43156">
    <property type="entry name" value="STAGE II SPORULATION PROTEIN E-RELATED"/>
    <property type="match status" value="1"/>
</dbReference>
<evidence type="ECO:0000256" key="5">
    <source>
        <dbReference type="ARBA" id="ARBA00023170"/>
    </source>
</evidence>
<reference evidence="9" key="1">
    <citation type="journal article" date="2019" name="Int. J. Syst. Evol. Microbiol.">
        <title>The Global Catalogue of Microorganisms (GCM) 10K type strain sequencing project: providing services to taxonomists for standard genome sequencing and annotation.</title>
        <authorList>
            <consortium name="The Broad Institute Genomics Platform"/>
            <consortium name="The Broad Institute Genome Sequencing Center for Infectious Disease"/>
            <person name="Wu L."/>
            <person name="Ma J."/>
        </authorList>
    </citation>
    <scope>NUCLEOTIDE SEQUENCE [LARGE SCALE GENOMIC DNA]</scope>
    <source>
        <strain evidence="9">JCM 16703</strain>
    </source>
</reference>
<evidence type="ECO:0000313" key="9">
    <source>
        <dbReference type="Proteomes" id="UP001501495"/>
    </source>
</evidence>
<dbReference type="Pfam" id="PF07228">
    <property type="entry name" value="SpoIIE"/>
    <property type="match status" value="1"/>
</dbReference>
<dbReference type="EMBL" id="BAAAZH010000036">
    <property type="protein sequence ID" value="GAA4129570.1"/>
    <property type="molecule type" value="Genomic_DNA"/>
</dbReference>
<evidence type="ECO:0000256" key="3">
    <source>
        <dbReference type="ARBA" id="ARBA00022801"/>
    </source>
</evidence>
<evidence type="ECO:0000259" key="6">
    <source>
        <dbReference type="PROSITE" id="PS50046"/>
    </source>
</evidence>
<comment type="caution">
    <text evidence="8">The sequence shown here is derived from an EMBL/GenBank/DDBJ whole genome shotgun (WGS) entry which is preliminary data.</text>
</comment>
<dbReference type="InterPro" id="IPR035965">
    <property type="entry name" value="PAS-like_dom_sf"/>
</dbReference>
<evidence type="ECO:0000256" key="2">
    <source>
        <dbReference type="ARBA" id="ARBA00022606"/>
    </source>
</evidence>
<dbReference type="RefSeq" id="WP_344735521.1">
    <property type="nucleotide sequence ID" value="NZ_BAAAZH010000036.1"/>
</dbReference>
<evidence type="ECO:0008006" key="10">
    <source>
        <dbReference type="Google" id="ProtNLM"/>
    </source>
</evidence>
<dbReference type="InterPro" id="IPR013654">
    <property type="entry name" value="PAS_2"/>
</dbReference>
<dbReference type="SUPFAM" id="SSF55781">
    <property type="entry name" value="GAF domain-like"/>
    <property type="match status" value="2"/>
</dbReference>
<proteinExistence type="predicted"/>
<dbReference type="PROSITE" id="PS50046">
    <property type="entry name" value="PHYTOCHROME_2"/>
    <property type="match status" value="1"/>
</dbReference>
<dbReference type="PANTHER" id="PTHR43156:SF2">
    <property type="entry name" value="STAGE II SPORULATION PROTEIN E"/>
    <property type="match status" value="1"/>
</dbReference>
<evidence type="ECO:0000259" key="7">
    <source>
        <dbReference type="PROSITE" id="PS51746"/>
    </source>
</evidence>
<dbReference type="InterPro" id="IPR036457">
    <property type="entry name" value="PPM-type-like_dom_sf"/>
</dbReference>
<feature type="domain" description="PPM-type phosphatase" evidence="7">
    <location>
        <begin position="542"/>
        <end position="751"/>
    </location>
</feature>
<dbReference type="InterPro" id="IPR029016">
    <property type="entry name" value="GAF-like_dom_sf"/>
</dbReference>
<dbReference type="Gene3D" id="3.30.450.40">
    <property type="match status" value="1"/>
</dbReference>
<dbReference type="InterPro" id="IPR016132">
    <property type="entry name" value="Phyto_chromo_attachment"/>
</dbReference>
<dbReference type="InterPro" id="IPR003018">
    <property type="entry name" value="GAF"/>
</dbReference>
<feature type="domain" description="Phytochrome chromophore attachment site" evidence="6">
    <location>
        <begin position="158"/>
        <end position="317"/>
    </location>
</feature>
<dbReference type="InterPro" id="IPR013515">
    <property type="entry name" value="Phytochrome_cen-reg"/>
</dbReference>
<dbReference type="SMART" id="SM00331">
    <property type="entry name" value="PP2C_SIG"/>
    <property type="match status" value="1"/>
</dbReference>
<dbReference type="SUPFAM" id="SSF81606">
    <property type="entry name" value="PP2C-like"/>
    <property type="match status" value="1"/>
</dbReference>
<dbReference type="Proteomes" id="UP001501495">
    <property type="component" value="Unassembled WGS sequence"/>
</dbReference>
<dbReference type="PROSITE" id="PS51746">
    <property type="entry name" value="PPM_2"/>
    <property type="match status" value="1"/>
</dbReference>
<accession>A0ABP7Y4H4</accession>
<dbReference type="InterPro" id="IPR001932">
    <property type="entry name" value="PPM-type_phosphatase-like_dom"/>
</dbReference>
<name>A0ABP7Y4H4_9ACTN</name>
<dbReference type="Pfam" id="PF00360">
    <property type="entry name" value="PHY"/>
    <property type="match status" value="1"/>
</dbReference>
<dbReference type="Pfam" id="PF08446">
    <property type="entry name" value="PAS_2"/>
    <property type="match status" value="1"/>
</dbReference>
<evidence type="ECO:0000256" key="4">
    <source>
        <dbReference type="ARBA" id="ARBA00022991"/>
    </source>
</evidence>
<organism evidence="8 9">
    <name type="scientific">Nocardioides fonticola</name>
    <dbReference type="NCBI Taxonomy" id="450363"/>
    <lineage>
        <taxon>Bacteria</taxon>
        <taxon>Bacillati</taxon>
        <taxon>Actinomycetota</taxon>
        <taxon>Actinomycetes</taxon>
        <taxon>Propionibacteriales</taxon>
        <taxon>Nocardioidaceae</taxon>
        <taxon>Nocardioides</taxon>
    </lineage>
</organism>
<evidence type="ECO:0000313" key="8">
    <source>
        <dbReference type="EMBL" id="GAA4129570.1"/>
    </source>
</evidence>
<keyword evidence="5" id="KW-0675">Receptor</keyword>
<dbReference type="Gene3D" id="3.60.40.10">
    <property type="entry name" value="PPM-type phosphatase domain"/>
    <property type="match status" value="1"/>
</dbReference>
<dbReference type="PRINTS" id="PR01033">
    <property type="entry name" value="PHYTOCHROME"/>
</dbReference>
<keyword evidence="4" id="KW-0157">Chromophore</keyword>
<dbReference type="Pfam" id="PF01590">
    <property type="entry name" value="GAF"/>
    <property type="match status" value="1"/>
</dbReference>
<dbReference type="InterPro" id="IPR001294">
    <property type="entry name" value="Phytochrome"/>
</dbReference>
<keyword evidence="9" id="KW-1185">Reference proteome</keyword>
<keyword evidence="3" id="KW-0378">Hydrolase</keyword>
<dbReference type="SMART" id="SM00065">
    <property type="entry name" value="GAF"/>
    <property type="match status" value="1"/>
</dbReference>
<protein>
    <recommendedName>
        <fullName evidence="10">GAF domain-containing protein</fullName>
    </recommendedName>
</protein>
<keyword evidence="1" id="KW-0600">Photoreceptor protein</keyword>
<dbReference type="InterPro" id="IPR052016">
    <property type="entry name" value="Bact_Sigma-Reg"/>
</dbReference>
<dbReference type="InterPro" id="IPR043150">
    <property type="entry name" value="Phytochrome_PHY_sf"/>
</dbReference>